<comment type="caution">
    <text evidence="1">The sequence shown here is derived from an EMBL/GenBank/DDBJ whole genome shotgun (WGS) entry which is preliminary data.</text>
</comment>
<evidence type="ECO:0000313" key="1">
    <source>
        <dbReference type="EMBL" id="KAI5413033.1"/>
    </source>
</evidence>
<gene>
    <name evidence="1" type="ORF">KIW84_057594</name>
</gene>
<name>A0A9D5AL89_PEA</name>
<keyword evidence="2" id="KW-1185">Reference proteome</keyword>
<proteinExistence type="predicted"/>
<protein>
    <submittedName>
        <fullName evidence="1">Uncharacterized protein</fullName>
    </submittedName>
</protein>
<organism evidence="1 2">
    <name type="scientific">Pisum sativum</name>
    <name type="common">Garden pea</name>
    <name type="synonym">Lathyrus oleraceus</name>
    <dbReference type="NCBI Taxonomy" id="3888"/>
    <lineage>
        <taxon>Eukaryota</taxon>
        <taxon>Viridiplantae</taxon>
        <taxon>Streptophyta</taxon>
        <taxon>Embryophyta</taxon>
        <taxon>Tracheophyta</taxon>
        <taxon>Spermatophyta</taxon>
        <taxon>Magnoliopsida</taxon>
        <taxon>eudicotyledons</taxon>
        <taxon>Gunneridae</taxon>
        <taxon>Pentapetalae</taxon>
        <taxon>rosids</taxon>
        <taxon>fabids</taxon>
        <taxon>Fabales</taxon>
        <taxon>Fabaceae</taxon>
        <taxon>Papilionoideae</taxon>
        <taxon>50 kb inversion clade</taxon>
        <taxon>NPAAA clade</taxon>
        <taxon>Hologalegina</taxon>
        <taxon>IRL clade</taxon>
        <taxon>Fabeae</taxon>
        <taxon>Lathyrus</taxon>
    </lineage>
</organism>
<dbReference type="Gramene" id="Psat05G0759400-T1">
    <property type="protein sequence ID" value="KAI5413033.1"/>
    <property type="gene ID" value="KIW84_057594"/>
</dbReference>
<dbReference type="Proteomes" id="UP001058974">
    <property type="component" value="Chromosome 5"/>
</dbReference>
<dbReference type="AlphaFoldDB" id="A0A9D5AL89"/>
<sequence>MNNVISTIIPSIGNNEESISLNAQASHDAQHGKPNLYRGKYRFSPGFKNKSKGNGSCSQNVATINSASEVSALGSTSSSYGFTQEQYNNILALLQKSKLPSTANSFSISPLIMNYLSYNFNVPIFVTLPDGSQISASISRTVAITPSLILHNNPSKETIGIAEL</sequence>
<evidence type="ECO:0000313" key="2">
    <source>
        <dbReference type="Proteomes" id="UP001058974"/>
    </source>
</evidence>
<dbReference type="EMBL" id="JAMSHJ010000005">
    <property type="protein sequence ID" value="KAI5413033.1"/>
    <property type="molecule type" value="Genomic_DNA"/>
</dbReference>
<reference evidence="1 2" key="1">
    <citation type="journal article" date="2022" name="Nat. Genet.">
        <title>Improved pea reference genome and pan-genome highlight genomic features and evolutionary characteristics.</title>
        <authorList>
            <person name="Yang T."/>
            <person name="Liu R."/>
            <person name="Luo Y."/>
            <person name="Hu S."/>
            <person name="Wang D."/>
            <person name="Wang C."/>
            <person name="Pandey M.K."/>
            <person name="Ge S."/>
            <person name="Xu Q."/>
            <person name="Li N."/>
            <person name="Li G."/>
            <person name="Huang Y."/>
            <person name="Saxena R.K."/>
            <person name="Ji Y."/>
            <person name="Li M."/>
            <person name="Yan X."/>
            <person name="He Y."/>
            <person name="Liu Y."/>
            <person name="Wang X."/>
            <person name="Xiang C."/>
            <person name="Varshney R.K."/>
            <person name="Ding H."/>
            <person name="Gao S."/>
            <person name="Zong X."/>
        </authorList>
    </citation>
    <scope>NUCLEOTIDE SEQUENCE [LARGE SCALE GENOMIC DNA]</scope>
    <source>
        <strain evidence="1 2">cv. Zhongwan 6</strain>
    </source>
</reference>
<accession>A0A9D5AL89</accession>